<organism evidence="2 3">
    <name type="scientific">Sphingomonas insulae</name>
    <dbReference type="NCBI Taxonomy" id="424800"/>
    <lineage>
        <taxon>Bacteria</taxon>
        <taxon>Pseudomonadati</taxon>
        <taxon>Pseudomonadota</taxon>
        <taxon>Alphaproteobacteria</taxon>
        <taxon>Sphingomonadales</taxon>
        <taxon>Sphingomonadaceae</taxon>
        <taxon>Sphingomonas</taxon>
    </lineage>
</organism>
<comment type="caution">
    <text evidence="2">The sequence shown here is derived from an EMBL/GenBank/DDBJ whole genome shotgun (WGS) entry which is preliminary data.</text>
</comment>
<feature type="transmembrane region" description="Helical" evidence="1">
    <location>
        <begin position="24"/>
        <end position="41"/>
    </location>
</feature>
<keyword evidence="3" id="KW-1185">Reference proteome</keyword>
<evidence type="ECO:0000256" key="1">
    <source>
        <dbReference type="SAM" id="Phobius"/>
    </source>
</evidence>
<evidence type="ECO:0008006" key="4">
    <source>
        <dbReference type="Google" id="ProtNLM"/>
    </source>
</evidence>
<feature type="transmembrane region" description="Helical" evidence="1">
    <location>
        <begin position="143"/>
        <end position="161"/>
    </location>
</feature>
<feature type="transmembrane region" description="Helical" evidence="1">
    <location>
        <begin position="53"/>
        <end position="73"/>
    </location>
</feature>
<proteinExistence type="predicted"/>
<accession>A0ABN1I0T0</accession>
<keyword evidence="1" id="KW-0812">Transmembrane</keyword>
<evidence type="ECO:0000313" key="2">
    <source>
        <dbReference type="EMBL" id="GAA0678538.1"/>
    </source>
</evidence>
<feature type="transmembrane region" description="Helical" evidence="1">
    <location>
        <begin position="85"/>
        <end position="102"/>
    </location>
</feature>
<feature type="transmembrane region" description="Helical" evidence="1">
    <location>
        <begin position="108"/>
        <end position="131"/>
    </location>
</feature>
<keyword evidence="1" id="KW-1133">Transmembrane helix</keyword>
<reference evidence="2 3" key="1">
    <citation type="journal article" date="2019" name="Int. J. Syst. Evol. Microbiol.">
        <title>The Global Catalogue of Microorganisms (GCM) 10K type strain sequencing project: providing services to taxonomists for standard genome sequencing and annotation.</title>
        <authorList>
            <consortium name="The Broad Institute Genomics Platform"/>
            <consortium name="The Broad Institute Genome Sequencing Center for Infectious Disease"/>
            <person name="Wu L."/>
            <person name="Ma J."/>
        </authorList>
    </citation>
    <scope>NUCLEOTIDE SEQUENCE [LARGE SCALE GENOMIC DNA]</scope>
    <source>
        <strain evidence="2 3">JCM 14603</strain>
    </source>
</reference>
<dbReference type="EMBL" id="BAAAES010000024">
    <property type="protein sequence ID" value="GAA0678538.1"/>
    <property type="molecule type" value="Genomic_DNA"/>
</dbReference>
<gene>
    <name evidence="2" type="ORF">GCM10009102_33810</name>
</gene>
<keyword evidence="1" id="KW-0472">Membrane</keyword>
<dbReference type="Proteomes" id="UP001500238">
    <property type="component" value="Unassembled WGS sequence"/>
</dbReference>
<name>A0ABN1I0T0_9SPHN</name>
<protein>
    <recommendedName>
        <fullName evidence="4">DUF2306 domain-containing protein</fullName>
    </recommendedName>
</protein>
<sequence length="171" mass="18432">MMATAIGAAGPASKPLAADGYEKCLSVAATILLGAVGLALMRGRPHWGEVPGIVWAHIATILVALALTPVILLQRRGDRRHRRLGAIWSVAMLLTAALSFGVRVGRPGAFSVIHILSVWVLIQVPILWRAARTHNVVRHRRSVRGIVTGALLIAGVFTFPFDRLLGQWLFG</sequence>
<evidence type="ECO:0000313" key="3">
    <source>
        <dbReference type="Proteomes" id="UP001500238"/>
    </source>
</evidence>